<evidence type="ECO:0000313" key="2">
    <source>
        <dbReference type="Proteomes" id="UP001234178"/>
    </source>
</evidence>
<dbReference type="EMBL" id="JAOYFB010000036">
    <property type="protein sequence ID" value="KAK4020733.1"/>
    <property type="molecule type" value="Genomic_DNA"/>
</dbReference>
<comment type="caution">
    <text evidence="1">The sequence shown here is derived from an EMBL/GenBank/DDBJ whole genome shotgun (WGS) entry which is preliminary data.</text>
</comment>
<dbReference type="Proteomes" id="UP001234178">
    <property type="component" value="Unassembled WGS sequence"/>
</dbReference>
<keyword evidence="2" id="KW-1185">Reference proteome</keyword>
<sequence>MNDNILRFLHWFYCHPVMGTSVRQVYAPTGPLSINQCIRQYQNSVTFLFLFLTFKCFNEQESNNRLIPLHNLAYGHKNTAAWFILVLMSRISYIMSAAAIFGDVISLKEDASGLTFPPSCDITNLLQQLEAQEISAAKCARCKARKKTPKKKNRKEKPTSFFKKIW</sequence>
<protein>
    <submittedName>
        <fullName evidence="1">Uncharacterized protein</fullName>
    </submittedName>
</protein>
<evidence type="ECO:0000313" key="1">
    <source>
        <dbReference type="EMBL" id="KAK4020733.1"/>
    </source>
</evidence>
<reference evidence="1 2" key="1">
    <citation type="journal article" date="2023" name="Nucleic Acids Res.">
        <title>The hologenome of Daphnia magna reveals possible DNA methylation and microbiome-mediated evolution of the host genome.</title>
        <authorList>
            <person name="Chaturvedi A."/>
            <person name="Li X."/>
            <person name="Dhandapani V."/>
            <person name="Marshall H."/>
            <person name="Kissane S."/>
            <person name="Cuenca-Cambronero M."/>
            <person name="Asole G."/>
            <person name="Calvet F."/>
            <person name="Ruiz-Romero M."/>
            <person name="Marangio P."/>
            <person name="Guigo R."/>
            <person name="Rago D."/>
            <person name="Mirbahai L."/>
            <person name="Eastwood N."/>
            <person name="Colbourne J.K."/>
            <person name="Zhou J."/>
            <person name="Mallon E."/>
            <person name="Orsini L."/>
        </authorList>
    </citation>
    <scope>NUCLEOTIDE SEQUENCE [LARGE SCALE GENOMIC DNA]</scope>
    <source>
        <strain evidence="1">LRV0_1</strain>
    </source>
</reference>
<accession>A0ABR0A6F5</accession>
<proteinExistence type="predicted"/>
<organism evidence="1 2">
    <name type="scientific">Daphnia magna</name>
    <dbReference type="NCBI Taxonomy" id="35525"/>
    <lineage>
        <taxon>Eukaryota</taxon>
        <taxon>Metazoa</taxon>
        <taxon>Ecdysozoa</taxon>
        <taxon>Arthropoda</taxon>
        <taxon>Crustacea</taxon>
        <taxon>Branchiopoda</taxon>
        <taxon>Diplostraca</taxon>
        <taxon>Cladocera</taxon>
        <taxon>Anomopoda</taxon>
        <taxon>Daphniidae</taxon>
        <taxon>Daphnia</taxon>
    </lineage>
</organism>
<name>A0ABR0A6F5_9CRUS</name>
<gene>
    <name evidence="1" type="ORF">OUZ56_002685</name>
</gene>